<organism evidence="2 3">
    <name type="scientific">Trifolium pratense</name>
    <name type="common">Red clover</name>
    <dbReference type="NCBI Taxonomy" id="57577"/>
    <lineage>
        <taxon>Eukaryota</taxon>
        <taxon>Viridiplantae</taxon>
        <taxon>Streptophyta</taxon>
        <taxon>Embryophyta</taxon>
        <taxon>Tracheophyta</taxon>
        <taxon>Spermatophyta</taxon>
        <taxon>Magnoliopsida</taxon>
        <taxon>eudicotyledons</taxon>
        <taxon>Gunneridae</taxon>
        <taxon>Pentapetalae</taxon>
        <taxon>rosids</taxon>
        <taxon>fabids</taxon>
        <taxon>Fabales</taxon>
        <taxon>Fabaceae</taxon>
        <taxon>Papilionoideae</taxon>
        <taxon>50 kb inversion clade</taxon>
        <taxon>NPAAA clade</taxon>
        <taxon>Hologalegina</taxon>
        <taxon>IRL clade</taxon>
        <taxon>Trifolieae</taxon>
        <taxon>Trifolium</taxon>
    </lineage>
</organism>
<dbReference type="Proteomes" id="UP000236291">
    <property type="component" value="Unassembled WGS sequence"/>
</dbReference>
<sequence length="210" mass="23720">MANLPPSLSPPPVSAASGAAGSSLVPPSLRSASSEDSHRLKFTLQISDKLHDKYFHLWRQQVVPYINAHNLTEYVVFPQIPPQFVDVEARRTGSINPAYTTWRNRDQMLISWLQPTLSSEFLSLALGSAHAYELWDRLLKYFQKQTHARARHLRVELRAIMLQNSSIQEYFLQIRQIVDALASIGDPIPVSHHIDVILEGLPSDYALIVS</sequence>
<evidence type="ECO:0000313" key="2">
    <source>
        <dbReference type="EMBL" id="PNX86327.1"/>
    </source>
</evidence>
<dbReference type="PANTHER" id="PTHR47481:SF22">
    <property type="entry name" value="RETROTRANSPOSON GAG DOMAIN-CONTAINING PROTEIN"/>
    <property type="match status" value="1"/>
</dbReference>
<feature type="compositionally biased region" description="Low complexity" evidence="1">
    <location>
        <begin position="14"/>
        <end position="28"/>
    </location>
</feature>
<dbReference type="EMBL" id="ASHM01050914">
    <property type="protein sequence ID" value="PNX86327.1"/>
    <property type="molecule type" value="Genomic_DNA"/>
</dbReference>
<proteinExistence type="predicted"/>
<comment type="caution">
    <text evidence="2">The sequence shown here is derived from an EMBL/GenBank/DDBJ whole genome shotgun (WGS) entry which is preliminary data.</text>
</comment>
<reference evidence="2 3" key="2">
    <citation type="journal article" date="2017" name="Front. Plant Sci.">
        <title>Gene Classification and Mining of Molecular Markers Useful in Red Clover (Trifolium pratense) Breeding.</title>
        <authorList>
            <person name="Istvanek J."/>
            <person name="Dluhosova J."/>
            <person name="Dluhos P."/>
            <person name="Patkova L."/>
            <person name="Nedelnik J."/>
            <person name="Repkova J."/>
        </authorList>
    </citation>
    <scope>NUCLEOTIDE SEQUENCE [LARGE SCALE GENOMIC DNA]</scope>
    <source>
        <strain evidence="3">cv. Tatra</strain>
        <tissue evidence="2">Young leaves</tissue>
    </source>
</reference>
<gene>
    <name evidence="2" type="ORF">L195_g042405</name>
</gene>
<reference evidence="2 3" key="1">
    <citation type="journal article" date="2014" name="Am. J. Bot.">
        <title>Genome assembly and annotation for red clover (Trifolium pratense; Fabaceae).</title>
        <authorList>
            <person name="Istvanek J."/>
            <person name="Jaros M."/>
            <person name="Krenek A."/>
            <person name="Repkova J."/>
        </authorList>
    </citation>
    <scope>NUCLEOTIDE SEQUENCE [LARGE SCALE GENOMIC DNA]</scope>
    <source>
        <strain evidence="3">cv. Tatra</strain>
        <tissue evidence="2">Young leaves</tissue>
    </source>
</reference>
<name>A0A2K3M699_TRIPR</name>
<accession>A0A2K3M699</accession>
<evidence type="ECO:0008006" key="4">
    <source>
        <dbReference type="Google" id="ProtNLM"/>
    </source>
</evidence>
<protein>
    <recommendedName>
        <fullName evidence="4">Retrovirus-related Pol polyprotein from transposon TNT 1-94</fullName>
    </recommendedName>
</protein>
<dbReference type="AlphaFoldDB" id="A0A2K3M699"/>
<evidence type="ECO:0000313" key="3">
    <source>
        <dbReference type="Proteomes" id="UP000236291"/>
    </source>
</evidence>
<dbReference type="Pfam" id="PF14223">
    <property type="entry name" value="Retrotran_gag_2"/>
    <property type="match status" value="1"/>
</dbReference>
<evidence type="ECO:0000256" key="1">
    <source>
        <dbReference type="SAM" id="MobiDB-lite"/>
    </source>
</evidence>
<feature type="region of interest" description="Disordered" evidence="1">
    <location>
        <begin position="1"/>
        <end position="32"/>
    </location>
</feature>
<dbReference type="PANTHER" id="PTHR47481">
    <property type="match status" value="1"/>
</dbReference>
<dbReference type="ExpressionAtlas" id="A0A2K3M699">
    <property type="expression patterns" value="baseline"/>
</dbReference>